<reference evidence="21 23" key="1">
    <citation type="submission" date="2016-10" db="EMBL/GenBank/DDBJ databases">
        <authorList>
            <person name="de Groot N.N."/>
        </authorList>
    </citation>
    <scope>NUCLEOTIDE SEQUENCE [LARGE SCALE GENOMIC DNA]</scope>
    <source>
        <strain evidence="21 23">BS3776</strain>
    </source>
</reference>
<evidence type="ECO:0000256" key="6">
    <source>
        <dbReference type="ARBA" id="ARBA00022692"/>
    </source>
</evidence>
<evidence type="ECO:0000256" key="12">
    <source>
        <dbReference type="ARBA" id="ARBA00023170"/>
    </source>
</evidence>
<keyword evidence="3 14" id="KW-0813">Transport</keyword>
<dbReference type="InterPro" id="IPR036942">
    <property type="entry name" value="Beta-barrel_TonB_sf"/>
</dbReference>
<dbReference type="EMBL" id="MSTQ01000029">
    <property type="protein sequence ID" value="OLT98955.1"/>
    <property type="molecule type" value="Genomic_DNA"/>
</dbReference>
<dbReference type="Proteomes" id="UP000460142">
    <property type="component" value="Unassembled WGS sequence"/>
</dbReference>
<protein>
    <submittedName>
        <fullName evidence="21">Outer-membrane receptor for ferric coprogen and ferric-rhodotorulic acid</fullName>
    </submittedName>
    <submittedName>
        <fullName evidence="19">TonB-dependent siderophore receptor</fullName>
    </submittedName>
</protein>
<keyword evidence="8" id="KW-0408">Iron</keyword>
<keyword evidence="9" id="KW-0406">Ion transport</keyword>
<feature type="short sequence motif" description="TonB C-terminal box" evidence="15">
    <location>
        <begin position="809"/>
        <end position="826"/>
    </location>
</feature>
<dbReference type="PANTHER" id="PTHR32552">
    <property type="entry name" value="FERRICHROME IRON RECEPTOR-RELATED"/>
    <property type="match status" value="1"/>
</dbReference>
<comment type="similarity">
    <text evidence="2 14 16">Belongs to the TonB-dependent receptor family.</text>
</comment>
<evidence type="ECO:0000256" key="2">
    <source>
        <dbReference type="ARBA" id="ARBA00009810"/>
    </source>
</evidence>
<evidence type="ECO:0000256" key="7">
    <source>
        <dbReference type="ARBA" id="ARBA00022729"/>
    </source>
</evidence>
<dbReference type="Pfam" id="PF07660">
    <property type="entry name" value="STN"/>
    <property type="match status" value="1"/>
</dbReference>
<dbReference type="PANTHER" id="PTHR32552:SF74">
    <property type="entry name" value="HYDROXAMATE SIDEROPHORE RECEPTOR FHUE"/>
    <property type="match status" value="1"/>
</dbReference>
<dbReference type="GO" id="GO:0038023">
    <property type="term" value="F:signaling receptor activity"/>
    <property type="evidence" value="ECO:0007669"/>
    <property type="project" value="InterPro"/>
</dbReference>
<dbReference type="EMBL" id="LT629709">
    <property type="protein sequence ID" value="SDP59243.1"/>
    <property type="molecule type" value="Genomic_DNA"/>
</dbReference>
<dbReference type="GO" id="GO:0009279">
    <property type="term" value="C:cell outer membrane"/>
    <property type="evidence" value="ECO:0007669"/>
    <property type="project" value="UniProtKB-SubCell"/>
</dbReference>
<dbReference type="AlphaFoldDB" id="A0A1H0TZ67"/>
<feature type="domain" description="Secretin/TonB short N-terminal" evidence="18">
    <location>
        <begin position="67"/>
        <end position="118"/>
    </location>
</feature>
<evidence type="ECO:0000313" key="19">
    <source>
        <dbReference type="EMBL" id="KAB0481764.1"/>
    </source>
</evidence>
<dbReference type="InterPro" id="IPR037066">
    <property type="entry name" value="Plug_dom_sf"/>
</dbReference>
<organism evidence="21 23">
    <name type="scientific">Pseudomonas reinekei</name>
    <dbReference type="NCBI Taxonomy" id="395598"/>
    <lineage>
        <taxon>Bacteria</taxon>
        <taxon>Pseudomonadati</taxon>
        <taxon>Pseudomonadota</taxon>
        <taxon>Gammaproteobacteria</taxon>
        <taxon>Pseudomonadales</taxon>
        <taxon>Pseudomonadaceae</taxon>
        <taxon>Pseudomonas</taxon>
    </lineage>
</organism>
<dbReference type="Gene3D" id="3.55.50.30">
    <property type="match status" value="1"/>
</dbReference>
<dbReference type="SUPFAM" id="SSF56935">
    <property type="entry name" value="Porins"/>
    <property type="match status" value="1"/>
</dbReference>
<evidence type="ECO:0000256" key="10">
    <source>
        <dbReference type="ARBA" id="ARBA00023077"/>
    </source>
</evidence>
<evidence type="ECO:0000256" key="8">
    <source>
        <dbReference type="ARBA" id="ARBA00023004"/>
    </source>
</evidence>
<dbReference type="InterPro" id="IPR039426">
    <property type="entry name" value="TonB-dep_rcpt-like"/>
</dbReference>
<evidence type="ECO:0000256" key="5">
    <source>
        <dbReference type="ARBA" id="ARBA00022496"/>
    </source>
</evidence>
<dbReference type="Gene3D" id="2.40.170.20">
    <property type="entry name" value="TonB-dependent receptor, beta-barrel domain"/>
    <property type="match status" value="1"/>
</dbReference>
<keyword evidence="12 21" id="KW-0675">Receptor</keyword>
<dbReference type="PROSITE" id="PS52016">
    <property type="entry name" value="TONB_DEPENDENT_REC_3"/>
    <property type="match status" value="1"/>
</dbReference>
<evidence type="ECO:0000256" key="13">
    <source>
        <dbReference type="ARBA" id="ARBA00023237"/>
    </source>
</evidence>
<dbReference type="Proteomes" id="UP000198549">
    <property type="component" value="Chromosome I"/>
</dbReference>
<dbReference type="Pfam" id="PF07715">
    <property type="entry name" value="Plug"/>
    <property type="match status" value="1"/>
</dbReference>
<dbReference type="OrthoDB" id="8663017at2"/>
<dbReference type="GO" id="GO:0015891">
    <property type="term" value="P:siderophore transport"/>
    <property type="evidence" value="ECO:0007669"/>
    <property type="project" value="InterPro"/>
</dbReference>
<dbReference type="Gene3D" id="2.170.130.10">
    <property type="entry name" value="TonB-dependent receptor, plug domain"/>
    <property type="match status" value="1"/>
</dbReference>
<dbReference type="InterPro" id="IPR012910">
    <property type="entry name" value="Plug_dom"/>
</dbReference>
<dbReference type="InterPro" id="IPR000531">
    <property type="entry name" value="Beta-barrel_TonB"/>
</dbReference>
<keyword evidence="10 16" id="KW-0798">TonB box</keyword>
<dbReference type="NCBIfam" id="TIGR01783">
    <property type="entry name" value="TonB-siderophor"/>
    <property type="match status" value="1"/>
</dbReference>
<evidence type="ECO:0000313" key="22">
    <source>
        <dbReference type="Proteomes" id="UP000186756"/>
    </source>
</evidence>
<reference evidence="22" key="3">
    <citation type="submission" date="2017-01" db="EMBL/GenBank/DDBJ databases">
        <authorList>
            <person name="Poblete-Castro I."/>
        </authorList>
    </citation>
    <scope>NUCLEOTIDE SEQUENCE [LARGE SCALE GENOMIC DNA]</scope>
    <source>
        <strain evidence="22">DSM 18361 / CCUG 53116 / MT1</strain>
    </source>
</reference>
<dbReference type="EMBL" id="VZPS01000022">
    <property type="protein sequence ID" value="KAB0481764.1"/>
    <property type="molecule type" value="Genomic_DNA"/>
</dbReference>
<evidence type="ECO:0000256" key="15">
    <source>
        <dbReference type="PROSITE-ProRule" id="PRU10144"/>
    </source>
</evidence>
<dbReference type="GO" id="GO:0015344">
    <property type="term" value="F:siderophore uptake transmembrane transporter activity"/>
    <property type="evidence" value="ECO:0007669"/>
    <property type="project" value="TreeGrafter"/>
</dbReference>
<evidence type="ECO:0000256" key="1">
    <source>
        <dbReference type="ARBA" id="ARBA00004571"/>
    </source>
</evidence>
<name>A0A1H0TZ67_PSERE</name>
<keyword evidence="6 14" id="KW-0812">Transmembrane</keyword>
<evidence type="ECO:0000256" key="14">
    <source>
        <dbReference type="PROSITE-ProRule" id="PRU01360"/>
    </source>
</evidence>
<keyword evidence="22" id="KW-1185">Reference proteome</keyword>
<evidence type="ECO:0000256" key="16">
    <source>
        <dbReference type="RuleBase" id="RU003357"/>
    </source>
</evidence>
<dbReference type="Proteomes" id="UP000186756">
    <property type="component" value="Unassembled WGS sequence"/>
</dbReference>
<keyword evidence="11 14" id="KW-0472">Membrane</keyword>
<reference evidence="20" key="2">
    <citation type="submission" date="2017-01" db="EMBL/GenBank/DDBJ databases">
        <authorList>
            <person name="Mah S.A."/>
            <person name="Swanson W.J."/>
            <person name="Moy G.W."/>
            <person name="Vacquier V.D."/>
        </authorList>
    </citation>
    <scope>NUCLEOTIDE SEQUENCE [LARGE SCALE GENOMIC DNA]</scope>
    <source>
        <strain evidence="20">MT1</strain>
    </source>
</reference>
<evidence type="ECO:0000313" key="24">
    <source>
        <dbReference type="Proteomes" id="UP000460142"/>
    </source>
</evidence>
<evidence type="ECO:0000256" key="11">
    <source>
        <dbReference type="ARBA" id="ARBA00023136"/>
    </source>
</evidence>
<dbReference type="FunFam" id="2.170.130.10:FF:000010">
    <property type="entry name" value="Ferripyoverdine receptor"/>
    <property type="match status" value="1"/>
</dbReference>
<reference evidence="19 24" key="4">
    <citation type="submission" date="2019-09" db="EMBL/GenBank/DDBJ databases">
        <title>Draft genome sequences of 48 bacterial type strains from the CCUG.</title>
        <authorList>
            <person name="Tunovic T."/>
            <person name="Pineiro-Iglesias B."/>
            <person name="Unosson C."/>
            <person name="Inganas E."/>
            <person name="Ohlen M."/>
            <person name="Cardew S."/>
            <person name="Jensie-Markopoulos S."/>
            <person name="Salva-Serra F."/>
            <person name="Jaen-Luchoro D."/>
            <person name="Karlsson R."/>
            <person name="Svensson-Stadler L."/>
            <person name="Chun J."/>
            <person name="Moore E."/>
        </authorList>
    </citation>
    <scope>NUCLEOTIDE SEQUENCE [LARGE SCALE GENOMIC DNA]</scope>
    <source>
        <strain evidence="19 24">CCUG 53116</strain>
    </source>
</reference>
<evidence type="ECO:0000313" key="21">
    <source>
        <dbReference type="EMBL" id="SDP59243.1"/>
    </source>
</evidence>
<keyword evidence="13 14" id="KW-0998">Cell outer membrane</keyword>
<comment type="subcellular location">
    <subcellularLocation>
        <location evidence="1 14">Cell outer membrane</location>
        <topology evidence="1 14">Multi-pass membrane protein</topology>
    </subcellularLocation>
</comment>
<evidence type="ECO:0000313" key="20">
    <source>
        <dbReference type="EMBL" id="OLT98955.1"/>
    </source>
</evidence>
<dbReference type="SMART" id="SM00965">
    <property type="entry name" value="STN"/>
    <property type="match status" value="1"/>
</dbReference>
<evidence type="ECO:0000313" key="23">
    <source>
        <dbReference type="Proteomes" id="UP000198549"/>
    </source>
</evidence>
<dbReference type="InterPro" id="IPR011662">
    <property type="entry name" value="Secretin/TonB_short_N"/>
</dbReference>
<dbReference type="CDD" id="cd01347">
    <property type="entry name" value="ligand_gated_channel"/>
    <property type="match status" value="1"/>
</dbReference>
<dbReference type="InterPro" id="IPR010105">
    <property type="entry name" value="TonB_sidphr_rcpt"/>
</dbReference>
<evidence type="ECO:0000256" key="9">
    <source>
        <dbReference type="ARBA" id="ARBA00023065"/>
    </source>
</evidence>
<keyword evidence="7 17" id="KW-0732">Signal</keyword>
<sequence length="826" mass="89783">MFRVYKPGRLTTAVKLGLLAATTAGVWSNVTMAAQLPAQQQNSVKSFDIAGGSLTEVLSHFASAAGAALSFDARQTDGLKSSGLQGTYGISEGFARILAGSGLQAEPQGNGTYVLRPAPATGSALELGATNINGQMLGATTENSGSYTTGAVTIGKGEHSLRETPQSVTVMTRKMLDDQNLNTIDQVMEKSPGITVYDSTMGGKYFYSRGFRMSGQYQYDGVPLDMGNLYVQADSFSGDMAYYDRVEILRGAAGMMKGSGGTAGGVNFVRKRAQTTPHTEITLSGGSWDNYRGQVDTGGPLNETGTLRGRAVVAEQSRHYFVDDASRKDQVYYGALDADLSPDTTLGLGVAYEDVDANPCWGGLPRYRDRSDLKLSRSTCLDPSWNTWRSKRTTVFSDLKHQINDDWSLKVASVYTKNTQDIKYAFASGAVTPGTNTTGMLGSMYDYDQVDYGLDAYVDGKFDAFGQKHELVVGFNASRSKKDDFYSVAFLPQRQNVFNPDKHIPEPADSYFIDNSSRGGPVNSVTKQKGVYSTLRLKLADPLTFVVGTRVSWYNSDTDSDFINTGTSEHASTTETGQVTPFAGVLLDLNENLTAYASYSDIFTPQGNYRSEDGSALKPLVGQSYELGIKGAWYDGRLNSSFNLFRTIQKDQAQTDFNSSCPSSDGYCYVNAGKVRAQGFEAEISGEVIERLQLLAGYTYTQTKTLDDIDSSLNGAAFNSYVPRHMLRMWGDYALGGSLERFTIGAGVNAQSDNFRVSASSGEKISQSGYAIWNGRIGYRIDDTWSVALNGNNLFDKRYYATIGTEAFGNYYGDPRNFMVSVKASF</sequence>
<dbReference type="Pfam" id="PF00593">
    <property type="entry name" value="TonB_dep_Rec_b-barrel"/>
    <property type="match status" value="1"/>
</dbReference>
<dbReference type="InterPro" id="IPR010917">
    <property type="entry name" value="TonB_rcpt_CS"/>
</dbReference>
<evidence type="ECO:0000259" key="18">
    <source>
        <dbReference type="SMART" id="SM00965"/>
    </source>
</evidence>
<proteinExistence type="inferred from homology"/>
<evidence type="ECO:0000256" key="4">
    <source>
        <dbReference type="ARBA" id="ARBA00022452"/>
    </source>
</evidence>
<dbReference type="PROSITE" id="PS01156">
    <property type="entry name" value="TONB_DEPENDENT_REC_2"/>
    <property type="match status" value="1"/>
</dbReference>
<evidence type="ECO:0000256" key="17">
    <source>
        <dbReference type="SAM" id="SignalP"/>
    </source>
</evidence>
<accession>A0A1H0TZ67</accession>
<feature type="chain" id="PRO_5015065264" evidence="17">
    <location>
        <begin position="34"/>
        <end position="826"/>
    </location>
</feature>
<keyword evidence="4 14" id="KW-1134">Transmembrane beta strand</keyword>
<gene>
    <name evidence="20" type="ORF">BVK86_27685</name>
    <name evidence="19" type="ORF">F7R15_24475</name>
    <name evidence="21" type="ORF">SAMN04490202_5030</name>
</gene>
<keyword evidence="5" id="KW-0410">Iron transport</keyword>
<evidence type="ECO:0000256" key="3">
    <source>
        <dbReference type="ARBA" id="ARBA00022448"/>
    </source>
</evidence>
<dbReference type="RefSeq" id="WP_075949410.1">
    <property type="nucleotide sequence ID" value="NZ_LT629709.1"/>
</dbReference>
<feature type="signal peptide" evidence="17">
    <location>
        <begin position="1"/>
        <end position="33"/>
    </location>
</feature>